<dbReference type="GO" id="GO:0016020">
    <property type="term" value="C:membrane"/>
    <property type="evidence" value="ECO:0007669"/>
    <property type="project" value="InterPro"/>
</dbReference>
<proteinExistence type="predicted"/>
<dbReference type="GO" id="GO:0000155">
    <property type="term" value="F:phosphorelay sensor kinase activity"/>
    <property type="evidence" value="ECO:0007669"/>
    <property type="project" value="InterPro"/>
</dbReference>
<reference evidence="4" key="1">
    <citation type="submission" date="2016-11" db="EMBL/GenBank/DDBJ databases">
        <authorList>
            <person name="Varghese N."/>
            <person name="Submissions S."/>
        </authorList>
    </citation>
    <scope>NUCLEOTIDE SEQUENCE [LARGE SCALE GENOMIC DNA]</scope>
    <source>
        <strain evidence="4">DSM 100572</strain>
    </source>
</reference>
<dbReference type="Proteomes" id="UP000184109">
    <property type="component" value="Unassembled WGS sequence"/>
</dbReference>
<dbReference type="EMBL" id="FQXQ01000001">
    <property type="protein sequence ID" value="SHH31240.1"/>
    <property type="molecule type" value="Genomic_DNA"/>
</dbReference>
<dbReference type="PANTHER" id="PTHR34220">
    <property type="entry name" value="SENSOR HISTIDINE KINASE YPDA"/>
    <property type="match status" value="1"/>
</dbReference>
<sequence>MKKDVLKIVLLVIVILIPFVLAISESNKKPLLKRVEHENYSKQPKDSLWEFVKDEFEEGKIDLNVNYAEKFKEPILINVTNATPKDSIAIEGLIKELRRIFPLKEVAYFSDYVGKDFTSYTKERKPTSALVNKSFDEIQSYTTHISFEKLQYTQHRSVAFNIKDLSQDYGQLRNKNSWNILYNITNLVFDFEDDVSVAKRQVYINEGFFKLFWKSYYKNIETKTAIDPFIRRVLTMDVEYSKHSSSIIHNDFRGVIQDHQFLIEKMFSKDFKTQFEDYMYQTYPWRYANIFLDKEKSKQDAIAVVVFMGFLILILSCSLFWNRKFKLSFWNYFLPIVIYMTSLASLKKIYVYLVGIDNVNNAVLGIVLSFVFTSLIALVSSFVFWQIEKRILPNKSGFGFQLFFKLLLTFAFLYFPNIIITYNESGNIIHSNSYNRALNDFQFLFITIGLTVARGILIYLNHFSDSLIKEKDVELSKLKEANAQSELKLLQSHINPHFLYNALNSIAGLAHSNPDKTEKMALSLSNLFRYSINKKGQKMSTVKEEVLMVENYLEIEKIRFGDRLKFTLQVDETLENEEIPMFLIQPLVENAIKHGVSEVRGEGMITLEIKKESANLLIIVSDNGPNFPNGLVSGHGLQTVYDLLRLSYGDKASLKWENTPEKKISILITKS</sequence>
<dbReference type="Pfam" id="PF06580">
    <property type="entry name" value="His_kinase"/>
    <property type="match status" value="1"/>
</dbReference>
<gene>
    <name evidence="3" type="ORF">SAMN05444281_0029</name>
</gene>
<keyword evidence="3" id="KW-0808">Transferase</keyword>
<feature type="transmembrane region" description="Helical" evidence="1">
    <location>
        <begin position="441"/>
        <end position="460"/>
    </location>
</feature>
<dbReference type="InterPro" id="IPR010559">
    <property type="entry name" value="Sig_transdc_His_kin_internal"/>
</dbReference>
<dbReference type="STRING" id="1195760.SAMN05444281_0029"/>
<keyword evidence="1" id="KW-0812">Transmembrane</keyword>
<keyword evidence="3" id="KW-0418">Kinase</keyword>
<dbReference type="Gene3D" id="3.30.565.10">
    <property type="entry name" value="Histidine kinase-like ATPase, C-terminal domain"/>
    <property type="match status" value="1"/>
</dbReference>
<dbReference type="RefSeq" id="WP_073117659.1">
    <property type="nucleotide sequence ID" value="NZ_BMEN01000005.1"/>
</dbReference>
<dbReference type="AlphaFoldDB" id="A0A1M5RYG0"/>
<feature type="transmembrane region" description="Helical" evidence="1">
    <location>
        <begin position="362"/>
        <end position="385"/>
    </location>
</feature>
<protein>
    <submittedName>
        <fullName evidence="3">Histidine kinase</fullName>
    </submittedName>
</protein>
<dbReference type="OrthoDB" id="6190788at2"/>
<accession>A0A1M5RYG0</accession>
<dbReference type="InterPro" id="IPR050640">
    <property type="entry name" value="Bact_2-comp_sensor_kinase"/>
</dbReference>
<name>A0A1M5RYG0_9FLAO</name>
<dbReference type="SUPFAM" id="SSF55874">
    <property type="entry name" value="ATPase domain of HSP90 chaperone/DNA topoisomerase II/histidine kinase"/>
    <property type="match status" value="1"/>
</dbReference>
<feature type="transmembrane region" description="Helical" evidence="1">
    <location>
        <begin position="329"/>
        <end position="350"/>
    </location>
</feature>
<keyword evidence="1" id="KW-1133">Transmembrane helix</keyword>
<evidence type="ECO:0000259" key="2">
    <source>
        <dbReference type="Pfam" id="PF06580"/>
    </source>
</evidence>
<dbReference type="PANTHER" id="PTHR34220:SF7">
    <property type="entry name" value="SENSOR HISTIDINE KINASE YPDA"/>
    <property type="match status" value="1"/>
</dbReference>
<evidence type="ECO:0000256" key="1">
    <source>
        <dbReference type="SAM" id="Phobius"/>
    </source>
</evidence>
<feature type="domain" description="Signal transduction histidine kinase internal region" evidence="2">
    <location>
        <begin position="485"/>
        <end position="564"/>
    </location>
</feature>
<dbReference type="InterPro" id="IPR036890">
    <property type="entry name" value="HATPase_C_sf"/>
</dbReference>
<feature type="transmembrane region" description="Helical" evidence="1">
    <location>
        <begin position="397"/>
        <end position="421"/>
    </location>
</feature>
<evidence type="ECO:0000313" key="4">
    <source>
        <dbReference type="Proteomes" id="UP000184109"/>
    </source>
</evidence>
<keyword evidence="1" id="KW-0472">Membrane</keyword>
<evidence type="ECO:0000313" key="3">
    <source>
        <dbReference type="EMBL" id="SHH31240.1"/>
    </source>
</evidence>
<feature type="transmembrane region" description="Helical" evidence="1">
    <location>
        <begin position="301"/>
        <end position="322"/>
    </location>
</feature>
<keyword evidence="4" id="KW-1185">Reference proteome</keyword>
<organism evidence="3 4">
    <name type="scientific">Wenyingzhuangia marina</name>
    <dbReference type="NCBI Taxonomy" id="1195760"/>
    <lineage>
        <taxon>Bacteria</taxon>
        <taxon>Pseudomonadati</taxon>
        <taxon>Bacteroidota</taxon>
        <taxon>Flavobacteriia</taxon>
        <taxon>Flavobacteriales</taxon>
        <taxon>Flavobacteriaceae</taxon>
        <taxon>Wenyingzhuangia</taxon>
    </lineage>
</organism>